<gene>
    <name evidence="1" type="ORF">Pan189_05940</name>
</gene>
<dbReference type="KEGG" id="svp:Pan189_05940"/>
<organism evidence="1 2">
    <name type="scientific">Stratiformator vulcanicus</name>
    <dbReference type="NCBI Taxonomy" id="2527980"/>
    <lineage>
        <taxon>Bacteria</taxon>
        <taxon>Pseudomonadati</taxon>
        <taxon>Planctomycetota</taxon>
        <taxon>Planctomycetia</taxon>
        <taxon>Planctomycetales</taxon>
        <taxon>Planctomycetaceae</taxon>
        <taxon>Stratiformator</taxon>
    </lineage>
</organism>
<dbReference type="InterPro" id="IPR036890">
    <property type="entry name" value="HATPase_C_sf"/>
</dbReference>
<dbReference type="OrthoDB" id="9815750at2"/>
<dbReference type="SUPFAM" id="SSF55874">
    <property type="entry name" value="ATPase domain of HSP90 chaperone/DNA topoisomerase II/histidine kinase"/>
    <property type="match status" value="1"/>
</dbReference>
<reference evidence="1 2" key="1">
    <citation type="submission" date="2019-02" db="EMBL/GenBank/DDBJ databases">
        <title>Deep-cultivation of Planctomycetes and their phenomic and genomic characterization uncovers novel biology.</title>
        <authorList>
            <person name="Wiegand S."/>
            <person name="Jogler M."/>
            <person name="Boedeker C."/>
            <person name="Pinto D."/>
            <person name="Vollmers J."/>
            <person name="Rivas-Marin E."/>
            <person name="Kohn T."/>
            <person name="Peeters S.H."/>
            <person name="Heuer A."/>
            <person name="Rast P."/>
            <person name="Oberbeckmann S."/>
            <person name="Bunk B."/>
            <person name="Jeske O."/>
            <person name="Meyerdierks A."/>
            <person name="Storesund J.E."/>
            <person name="Kallscheuer N."/>
            <person name="Luecker S."/>
            <person name="Lage O.M."/>
            <person name="Pohl T."/>
            <person name="Merkel B.J."/>
            <person name="Hornburger P."/>
            <person name="Mueller R.-W."/>
            <person name="Bruemmer F."/>
            <person name="Labrenz M."/>
            <person name="Spormann A.M."/>
            <person name="Op den Camp H."/>
            <person name="Overmann J."/>
            <person name="Amann R."/>
            <person name="Jetten M.S.M."/>
            <person name="Mascher T."/>
            <person name="Medema M.H."/>
            <person name="Devos D.P."/>
            <person name="Kaster A.-K."/>
            <person name="Ovreas L."/>
            <person name="Rohde M."/>
            <person name="Galperin M.Y."/>
            <person name="Jogler C."/>
        </authorList>
    </citation>
    <scope>NUCLEOTIDE SEQUENCE [LARGE SCALE GENOMIC DNA]</scope>
    <source>
        <strain evidence="1 2">Pan189</strain>
    </source>
</reference>
<dbReference type="RefSeq" id="WP_145362458.1">
    <property type="nucleotide sequence ID" value="NZ_CP036268.1"/>
</dbReference>
<protein>
    <submittedName>
        <fullName evidence="1">Uncharacterized protein</fullName>
    </submittedName>
</protein>
<name>A0A517QX53_9PLAN</name>
<dbReference type="EMBL" id="CP036268">
    <property type="protein sequence ID" value="QDT36239.1"/>
    <property type="molecule type" value="Genomic_DNA"/>
</dbReference>
<proteinExistence type="predicted"/>
<evidence type="ECO:0000313" key="2">
    <source>
        <dbReference type="Proteomes" id="UP000317318"/>
    </source>
</evidence>
<accession>A0A517QX53</accession>
<dbReference type="Proteomes" id="UP000317318">
    <property type="component" value="Chromosome"/>
</dbReference>
<keyword evidence="2" id="KW-1185">Reference proteome</keyword>
<evidence type="ECO:0000313" key="1">
    <source>
        <dbReference type="EMBL" id="QDT36239.1"/>
    </source>
</evidence>
<dbReference type="AlphaFoldDB" id="A0A517QX53"/>
<sequence length="57" mass="6041">MQQMLPNLALNATQPMPEGQSLELITRFGIEGHELFVIDNGPGIVAAHGGTINAKAK</sequence>